<evidence type="ECO:0000256" key="5">
    <source>
        <dbReference type="ARBA" id="ARBA00022801"/>
    </source>
</evidence>
<dbReference type="NCBIfam" id="TIGR01167">
    <property type="entry name" value="LPXTG_anchor"/>
    <property type="match status" value="1"/>
</dbReference>
<dbReference type="GO" id="GO:0005975">
    <property type="term" value="P:carbohydrate metabolic process"/>
    <property type="evidence" value="ECO:0007669"/>
    <property type="project" value="InterPro"/>
</dbReference>
<evidence type="ECO:0000256" key="1">
    <source>
        <dbReference type="ARBA" id="ARBA00006285"/>
    </source>
</evidence>
<dbReference type="PRINTS" id="PR00738">
    <property type="entry name" value="GLHYDRLASE20"/>
</dbReference>
<keyword evidence="12" id="KW-1185">Reference proteome</keyword>
<evidence type="ECO:0000313" key="11">
    <source>
        <dbReference type="EMBL" id="SNU89609.1"/>
    </source>
</evidence>
<feature type="compositionally biased region" description="Low complexity" evidence="8">
    <location>
        <begin position="445"/>
        <end position="463"/>
    </location>
</feature>
<dbReference type="PROSITE" id="PS50847">
    <property type="entry name" value="GRAM_POS_ANCHORING"/>
    <property type="match status" value="1"/>
</dbReference>
<dbReference type="eggNOG" id="COG3525">
    <property type="taxonomic scope" value="Bacteria"/>
</dbReference>
<dbReference type="GO" id="GO:0004563">
    <property type="term" value="F:beta-N-acetylhexosaminidase activity"/>
    <property type="evidence" value="ECO:0007669"/>
    <property type="project" value="UniProtKB-EC"/>
</dbReference>
<evidence type="ECO:0000256" key="8">
    <source>
        <dbReference type="SAM" id="MobiDB-lite"/>
    </source>
</evidence>
<gene>
    <name evidence="11" type="primary">strH_3</name>
    <name evidence="11" type="ORF">SAMEA4412692_01560</name>
</gene>
<feature type="compositionally biased region" description="Low complexity" evidence="8">
    <location>
        <begin position="374"/>
        <end position="435"/>
    </location>
</feature>
<evidence type="ECO:0000256" key="2">
    <source>
        <dbReference type="ARBA" id="ARBA00022512"/>
    </source>
</evidence>
<keyword evidence="9" id="KW-0812">Transmembrane</keyword>
<comment type="similarity">
    <text evidence="1">Belongs to the glycosyl hydrolase 20 family.</text>
</comment>
<keyword evidence="9" id="KW-0472">Membrane</keyword>
<dbReference type="STRING" id="1123308.GCA_000380085_00757"/>
<dbReference type="EC" id="3.2.1.52" evidence="11"/>
<dbReference type="InterPro" id="IPR017853">
    <property type="entry name" value="GH"/>
</dbReference>
<evidence type="ECO:0000256" key="7">
    <source>
        <dbReference type="PIRSR" id="PIRSR625705-1"/>
    </source>
</evidence>
<dbReference type="InterPro" id="IPR015883">
    <property type="entry name" value="Glyco_hydro_20_cat"/>
</dbReference>
<dbReference type="PANTHER" id="PTHR43678">
    <property type="entry name" value="PUTATIVE (AFU_ORTHOLOGUE AFUA_2G00640)-RELATED"/>
    <property type="match status" value="1"/>
</dbReference>
<keyword evidence="2" id="KW-0134">Cell wall</keyword>
<name>A0A239SWH9_9STRE</name>
<dbReference type="InterPro" id="IPR052764">
    <property type="entry name" value="GH20_Enzymes"/>
</dbReference>
<feature type="active site" description="Proton donor" evidence="7">
    <location>
        <position position="200"/>
    </location>
</feature>
<dbReference type="PANTHER" id="PTHR43678:SF1">
    <property type="entry name" value="BETA-N-ACETYLHEXOSAMINIDASE"/>
    <property type="match status" value="1"/>
</dbReference>
<protein>
    <submittedName>
        <fullName evidence="11">Beta-N-acetylhexosaminidase</fullName>
        <ecNumber evidence="11">3.2.1.52</ecNumber>
    </submittedName>
</protein>
<dbReference type="Proteomes" id="UP000215185">
    <property type="component" value="Chromosome 1"/>
</dbReference>
<dbReference type="OrthoDB" id="9760892at2"/>
<sequence>MHKVKVLLGTVLLFLTLLLTGQPEAQEPIVKLSGGVMVDVARRYYSLNSLKSIIDTVSENKGDFVHLHLTDDQNYGLESQFLNQTASNAIYNQDDQSYTNPNTNRKFLSYGQLAELKSYAGSKGIRLIPEIDTPAHTGGLKALLPYAEPAVTSQFKWVSWDEDRQLDLDAATTQEAVRQLYMELVRELPGLEYIHIGGDEISGGLIQGQSFISHVNQLCDYLAGQGIKTQIWNDSLSRQLLPSLNRNVEIAYWGYLPHRNPDLATASDLSDQDFKLLNYNGYYLAFVPKPSEKLQSDALFAANDILKTWNLSQFHMDTGDSINSLKNVIGAAFSIWSEESAGLTDEEIFSAMGSPIRALLTVINQENIKRNENTTTTTTESMTEATTTITTEPTTQSTTESTTTTTTESTTETTTTVTTESTTKSTTEGTTETTTPIPPMPQPTTSPETSTATHATTTNPSTSKDGNKLSKSKRILPSTGETIGVLSVAGLALFLFVGLTYYRHKKN</sequence>
<keyword evidence="5 11" id="KW-0378">Hydrolase</keyword>
<feature type="transmembrane region" description="Helical" evidence="9">
    <location>
        <begin position="483"/>
        <end position="502"/>
    </location>
</feature>
<feature type="region of interest" description="Disordered" evidence="8">
    <location>
        <begin position="370"/>
        <end position="473"/>
    </location>
</feature>
<dbReference type="AlphaFoldDB" id="A0A239SWH9"/>
<dbReference type="Gene3D" id="3.20.20.80">
    <property type="entry name" value="Glycosidases"/>
    <property type="match status" value="1"/>
</dbReference>
<dbReference type="EMBL" id="LT906439">
    <property type="protein sequence ID" value="SNU89609.1"/>
    <property type="molecule type" value="Genomic_DNA"/>
</dbReference>
<reference evidence="11 12" key="1">
    <citation type="submission" date="2017-06" db="EMBL/GenBank/DDBJ databases">
        <authorList>
            <consortium name="Pathogen Informatics"/>
        </authorList>
    </citation>
    <scope>NUCLEOTIDE SEQUENCE [LARGE SCALE GENOMIC DNA]</scope>
    <source>
        <strain evidence="11 12">NCTC13788</strain>
    </source>
</reference>
<evidence type="ECO:0000256" key="6">
    <source>
        <dbReference type="ARBA" id="ARBA00023088"/>
    </source>
</evidence>
<keyword evidence="11" id="KW-0326">Glycosidase</keyword>
<dbReference type="Pfam" id="PF00728">
    <property type="entry name" value="Glyco_hydro_20"/>
    <property type="match status" value="1"/>
</dbReference>
<evidence type="ECO:0000259" key="10">
    <source>
        <dbReference type="PROSITE" id="PS50847"/>
    </source>
</evidence>
<dbReference type="RefSeq" id="WP_018373320.1">
    <property type="nucleotide sequence ID" value="NZ_LT906439.1"/>
</dbReference>
<evidence type="ECO:0000256" key="3">
    <source>
        <dbReference type="ARBA" id="ARBA00022525"/>
    </source>
</evidence>
<evidence type="ECO:0000313" key="12">
    <source>
        <dbReference type="Proteomes" id="UP000215185"/>
    </source>
</evidence>
<dbReference type="SUPFAM" id="SSF51445">
    <property type="entry name" value="(Trans)glycosidases"/>
    <property type="match status" value="1"/>
</dbReference>
<dbReference type="KEGG" id="smen:SAMEA4412692_1560"/>
<keyword evidence="3" id="KW-0964">Secreted</keyword>
<keyword evidence="4" id="KW-0732">Signal</keyword>
<keyword evidence="6" id="KW-0572">Peptidoglycan-anchor</keyword>
<evidence type="ECO:0000256" key="4">
    <source>
        <dbReference type="ARBA" id="ARBA00022729"/>
    </source>
</evidence>
<dbReference type="InterPro" id="IPR019931">
    <property type="entry name" value="LPXTG_anchor"/>
</dbReference>
<keyword evidence="9" id="KW-1133">Transmembrane helix</keyword>
<accession>A0A239SWH9</accession>
<organism evidence="11 12">
    <name type="scientific">Streptococcus merionis</name>
    <dbReference type="NCBI Taxonomy" id="400065"/>
    <lineage>
        <taxon>Bacteria</taxon>
        <taxon>Bacillati</taxon>
        <taxon>Bacillota</taxon>
        <taxon>Bacilli</taxon>
        <taxon>Lactobacillales</taxon>
        <taxon>Streptococcaceae</taxon>
        <taxon>Streptococcus</taxon>
    </lineage>
</organism>
<feature type="domain" description="Gram-positive cocci surface proteins LPxTG" evidence="10">
    <location>
        <begin position="476"/>
        <end position="507"/>
    </location>
</feature>
<evidence type="ECO:0000256" key="9">
    <source>
        <dbReference type="SAM" id="Phobius"/>
    </source>
</evidence>
<proteinExistence type="inferred from homology"/>
<dbReference type="InterPro" id="IPR025705">
    <property type="entry name" value="Beta_hexosaminidase_sua/sub"/>
</dbReference>